<evidence type="ECO:0000313" key="8">
    <source>
        <dbReference type="Proteomes" id="UP000325787"/>
    </source>
</evidence>
<name>A0A5Q0GWW4_SACSY</name>
<keyword evidence="6 7" id="KW-0223">Dioxygenase</keyword>
<dbReference type="EC" id="1.13.11.-" evidence="6"/>
<reference evidence="8" key="1">
    <citation type="journal article" date="2021" name="Curr. Microbiol.">
        <title>Complete genome of nocamycin-producing strain Saccharothrix syringae NRRL B-16468 reveals the biosynthetic potential for secondary metabolites.</title>
        <authorList>
            <person name="Mo X."/>
            <person name="Yang S."/>
        </authorList>
    </citation>
    <scope>NUCLEOTIDE SEQUENCE [LARGE SCALE GENOMIC DNA]</scope>
    <source>
        <strain evidence="8">ATCC 51364 / DSM 43886 / JCM 6844 / KCTC 9398 / NBRC 14523 / NRRL B-16468 / INA 2240</strain>
    </source>
</reference>
<dbReference type="KEGG" id="ssyi:EKG83_15005"/>
<evidence type="ECO:0000256" key="5">
    <source>
        <dbReference type="PIRSR" id="PIRSR604294-1"/>
    </source>
</evidence>
<protein>
    <recommendedName>
        <fullName evidence="6">Dioxygenase</fullName>
        <ecNumber evidence="6">1.13.11.-</ecNumber>
    </recommendedName>
</protein>
<keyword evidence="3 6" id="KW-0560">Oxidoreductase</keyword>
<dbReference type="InterPro" id="IPR004294">
    <property type="entry name" value="Carotenoid_Oase"/>
</dbReference>
<dbReference type="PANTHER" id="PTHR10543:SF89">
    <property type="entry name" value="CAROTENOID 9,10(9',10')-CLEAVAGE DIOXYGENASE 1"/>
    <property type="match status" value="1"/>
</dbReference>
<evidence type="ECO:0000256" key="6">
    <source>
        <dbReference type="RuleBase" id="RU364048"/>
    </source>
</evidence>
<dbReference type="GO" id="GO:0010436">
    <property type="term" value="F:carotenoid dioxygenase activity"/>
    <property type="evidence" value="ECO:0007669"/>
    <property type="project" value="TreeGrafter"/>
</dbReference>
<evidence type="ECO:0000313" key="7">
    <source>
        <dbReference type="EMBL" id="QFZ18596.1"/>
    </source>
</evidence>
<accession>A0A5Q0GWW4</accession>
<dbReference type="EMBL" id="CP034550">
    <property type="protein sequence ID" value="QFZ18596.1"/>
    <property type="molecule type" value="Genomic_DNA"/>
</dbReference>
<feature type="binding site" evidence="5">
    <location>
        <position position="438"/>
    </location>
    <ligand>
        <name>Fe cation</name>
        <dbReference type="ChEBI" id="CHEBI:24875"/>
        <note>catalytic</note>
    </ligand>
</feature>
<keyword evidence="4 5" id="KW-0408">Iron</keyword>
<gene>
    <name evidence="7" type="ORF">EKG83_15005</name>
</gene>
<evidence type="ECO:0000256" key="1">
    <source>
        <dbReference type="ARBA" id="ARBA00006787"/>
    </source>
</evidence>
<keyword evidence="8" id="KW-1185">Reference proteome</keyword>
<dbReference type="Pfam" id="PF03055">
    <property type="entry name" value="RPE65"/>
    <property type="match status" value="1"/>
</dbReference>
<dbReference type="RefSeq" id="WP_033433233.1">
    <property type="nucleotide sequence ID" value="NZ_CP034550.1"/>
</dbReference>
<feature type="binding site" evidence="5">
    <location>
        <position position="195"/>
    </location>
    <ligand>
        <name>Fe cation</name>
        <dbReference type="ChEBI" id="CHEBI:24875"/>
        <note>catalytic</note>
    </ligand>
</feature>
<dbReference type="AlphaFoldDB" id="A0A5Q0GWW4"/>
<feature type="binding site" evidence="5">
    <location>
        <position position="147"/>
    </location>
    <ligand>
        <name>Fe cation</name>
        <dbReference type="ChEBI" id="CHEBI:24875"/>
        <note>catalytic</note>
    </ligand>
</feature>
<evidence type="ECO:0000256" key="4">
    <source>
        <dbReference type="ARBA" id="ARBA00023004"/>
    </source>
</evidence>
<dbReference type="Proteomes" id="UP000325787">
    <property type="component" value="Chromosome"/>
</dbReference>
<dbReference type="GO" id="GO:0046872">
    <property type="term" value="F:metal ion binding"/>
    <property type="evidence" value="ECO:0007669"/>
    <property type="project" value="UniProtKB-KW"/>
</dbReference>
<evidence type="ECO:0000256" key="2">
    <source>
        <dbReference type="ARBA" id="ARBA00022723"/>
    </source>
</evidence>
<organism evidence="7 8">
    <name type="scientific">Saccharothrix syringae</name>
    <name type="common">Nocardiopsis syringae</name>
    <dbReference type="NCBI Taxonomy" id="103733"/>
    <lineage>
        <taxon>Bacteria</taxon>
        <taxon>Bacillati</taxon>
        <taxon>Actinomycetota</taxon>
        <taxon>Actinomycetes</taxon>
        <taxon>Pseudonocardiales</taxon>
        <taxon>Pseudonocardiaceae</taxon>
        <taxon>Saccharothrix</taxon>
    </lineage>
</organism>
<proteinExistence type="inferred from homology"/>
<feature type="binding site" evidence="5">
    <location>
        <position position="256"/>
    </location>
    <ligand>
        <name>Fe cation</name>
        <dbReference type="ChEBI" id="CHEBI:24875"/>
        <note>catalytic</note>
    </ligand>
</feature>
<dbReference type="GO" id="GO:0016121">
    <property type="term" value="P:carotene catabolic process"/>
    <property type="evidence" value="ECO:0007669"/>
    <property type="project" value="TreeGrafter"/>
</dbReference>
<dbReference type="PANTHER" id="PTHR10543">
    <property type="entry name" value="BETA-CAROTENE DIOXYGENASE"/>
    <property type="match status" value="1"/>
</dbReference>
<comment type="similarity">
    <text evidence="1 6">Belongs to the carotenoid oxygenase family.</text>
</comment>
<keyword evidence="2 5" id="KW-0479">Metal-binding</keyword>
<comment type="cofactor">
    <cofactor evidence="5 6">
        <name>Fe(2+)</name>
        <dbReference type="ChEBI" id="CHEBI:29033"/>
    </cofactor>
    <text evidence="5 6">Binds 1 Fe(2+) ion per subunit.</text>
</comment>
<dbReference type="OrthoDB" id="6636843at2"/>
<sequence>MSLPYISDHYTPVVEESTATGLVVRGTLPPELDGRYLRNGHNPKPGVTPTHWFKGSGMVHGIRLRDGRAEWYRNRWVRTPLFEGKPAYDEHGKPDLAASVAGTHVIEHGGRLLALQEANLPFELDAELGTVGCFDFGGKLKTNMTAHPKEDPVTGELHFFASSPFPPHLIYYVASPQGDIVRQEVVEGVGTGLMHDFAITENFVVWADMSVTFTMAEKSGIPYRWNDSYTPRIGVMPRTGAPVVQWFEVEPGALLHVANAHEDASGRIVLDGPRFDRSAWEASWKWWAGLAGHPEVPAVGVVSHRWVFDLAAGSVKEELVDDLVVDFPTINETVLGRENRYSYAVAFPGAGLHHHGIVKYDNLTGARQVTPLSRDEIPGEAVFVPAAGGGNEDDGYLLTIVSNTARNTSEFHVLDATDLTRAPVAVVELPHRVPGGIHGSWVPASDLA</sequence>
<evidence type="ECO:0000256" key="3">
    <source>
        <dbReference type="ARBA" id="ARBA00023002"/>
    </source>
</evidence>